<evidence type="ECO:0000313" key="3">
    <source>
        <dbReference type="Proteomes" id="UP000199564"/>
    </source>
</evidence>
<feature type="domain" description="Lipid/polyisoprenoid-binding YceI-like" evidence="1">
    <location>
        <begin position="67"/>
        <end position="193"/>
    </location>
</feature>
<protein>
    <recommendedName>
        <fullName evidence="1">Lipid/polyisoprenoid-binding YceI-like domain-containing protein</fullName>
    </recommendedName>
</protein>
<name>A0A1I5E1B8_9BACT</name>
<dbReference type="InterPro" id="IPR036761">
    <property type="entry name" value="TTHA0802/YceI-like_sf"/>
</dbReference>
<dbReference type="Proteomes" id="UP000199564">
    <property type="component" value="Unassembled WGS sequence"/>
</dbReference>
<evidence type="ECO:0000259" key="1">
    <source>
        <dbReference type="Pfam" id="PF04264"/>
    </source>
</evidence>
<dbReference type="AlphaFoldDB" id="A0A1I5E1B8"/>
<dbReference type="SUPFAM" id="SSF101874">
    <property type="entry name" value="YceI-like"/>
    <property type="match status" value="1"/>
</dbReference>
<dbReference type="EMBL" id="FOVW01000003">
    <property type="protein sequence ID" value="SFO05282.1"/>
    <property type="molecule type" value="Genomic_DNA"/>
</dbReference>
<dbReference type="RefSeq" id="WP_091651610.1">
    <property type="nucleotide sequence ID" value="NZ_FOVW01000003.1"/>
</dbReference>
<dbReference type="Pfam" id="PF04264">
    <property type="entry name" value="YceI"/>
    <property type="match status" value="1"/>
</dbReference>
<evidence type="ECO:0000313" key="2">
    <source>
        <dbReference type="EMBL" id="SFO05282.1"/>
    </source>
</evidence>
<proteinExistence type="predicted"/>
<dbReference type="STRING" id="226506.SAMN04488519_103241"/>
<dbReference type="InterPro" id="IPR007372">
    <property type="entry name" value="Lipid/polyisoprenoid-bd_YceI"/>
</dbReference>
<accession>A0A1I5E1B8</accession>
<organism evidence="2 3">
    <name type="scientific">Algoriphagus ornithinivorans</name>
    <dbReference type="NCBI Taxonomy" id="226506"/>
    <lineage>
        <taxon>Bacteria</taxon>
        <taxon>Pseudomonadati</taxon>
        <taxon>Bacteroidota</taxon>
        <taxon>Cytophagia</taxon>
        <taxon>Cytophagales</taxon>
        <taxon>Cyclobacteriaceae</taxon>
        <taxon>Algoriphagus</taxon>
    </lineage>
</organism>
<keyword evidence="3" id="KW-1185">Reference proteome</keyword>
<reference evidence="3" key="1">
    <citation type="submission" date="2016-10" db="EMBL/GenBank/DDBJ databases">
        <authorList>
            <person name="Varghese N."/>
            <person name="Submissions S."/>
        </authorList>
    </citation>
    <scope>NUCLEOTIDE SEQUENCE [LARGE SCALE GENOMIC DNA]</scope>
    <source>
        <strain evidence="3">DSM 15282</strain>
    </source>
</reference>
<gene>
    <name evidence="2" type="ORF">SAMN04488519_103241</name>
</gene>
<dbReference type="Gene3D" id="2.40.128.110">
    <property type="entry name" value="Lipid/polyisoprenoid-binding, YceI-like"/>
    <property type="match status" value="1"/>
</dbReference>
<sequence length="197" mass="22364">MKKIFTSLLILFISFGFSLKEKEDITHWKVSKESVVEILGKTNVNQFECAALGYQGNDILIETLSPEKHIAHWSGEIVLNSTNFNCYNKLMTKDFHETVRAEEHPEIRVRFLDLVRTNPNTPSESLKGNVEITLAGVCRRFPISCQLQIKQNGKTTLSGKQTVTFSDFSINPPVKFFGTVKVQNEIQVQFGLVLEQI</sequence>